<dbReference type="PROSITE" id="PS51082">
    <property type="entry name" value="WH2"/>
    <property type="match status" value="1"/>
</dbReference>
<organism evidence="13 14">
    <name type="scientific">Astyanax mexicanus</name>
    <name type="common">Blind cave fish</name>
    <name type="synonym">Astyanax fasciatus mexicanus</name>
    <dbReference type="NCBI Taxonomy" id="7994"/>
    <lineage>
        <taxon>Eukaryota</taxon>
        <taxon>Metazoa</taxon>
        <taxon>Chordata</taxon>
        <taxon>Craniata</taxon>
        <taxon>Vertebrata</taxon>
        <taxon>Euteleostomi</taxon>
        <taxon>Actinopterygii</taxon>
        <taxon>Neopterygii</taxon>
        <taxon>Teleostei</taxon>
        <taxon>Ostariophysi</taxon>
        <taxon>Characiformes</taxon>
        <taxon>Characoidei</taxon>
        <taxon>Acestrorhamphidae</taxon>
        <taxon>Acestrorhamphinae</taxon>
        <taxon>Astyanax</taxon>
    </lineage>
</organism>
<feature type="compositionally biased region" description="Basic and acidic residues" evidence="11">
    <location>
        <begin position="379"/>
        <end position="390"/>
    </location>
</feature>
<feature type="compositionally biased region" description="Acidic residues" evidence="11">
    <location>
        <begin position="107"/>
        <end position="117"/>
    </location>
</feature>
<feature type="compositionally biased region" description="Polar residues" evidence="11">
    <location>
        <begin position="215"/>
        <end position="224"/>
    </location>
</feature>
<sequence>MSSFGYRRELSKYEDLDEDELLASLTAEELQELEKELVDIDPDDNVPIGLRQKDQTAKTPTGTFSREALLKYWENETRKLLEDERMGSSSPQGEEKNEKEECVTESNSEESEDEKESAEENEKSKVCTEHKNEEEEEEDEEEPVTEEEEEDEEDEEEDEEEEDEDEEEEEIKKAEDKEQECAPPLNLYNGHSTLHPEEPLQKRRSPTDPSGLRAQDSSQASGNPTVVDEALEKILSNDPDTTEVNLNNLDNVSQESLIRFAEALRSNAHVRIFSLANTHADDHVAFAIAKMLRENSHITNLNIESNFISGKGILSLVQALTRNGTLTELRFHNQRHILGGQVEMEIVKLLKENTTLLKLGYQFDLPGPRMSMTSILTRNQDRQRQKRMQEQRQQQGGAATNPATNPINPRTSILQRSTPTSSPYGSPRGSPWSSPKLPRSSTSDLAKKNTPPPPPPPPPRPSVLAPPNLLPPPPPPPPPPSSPPKSVQKNAAEKKAPTRKIAEVIKLHESSSKDQDQLQTQGKTKTKTKTKTKKGKKKVPKEKETESILKELKNALRPIADRESSRPSTPQRSAHDELMNSIRSSSIKTLKRVNITL</sequence>
<dbReference type="GO" id="GO:0007015">
    <property type="term" value="P:actin filament organization"/>
    <property type="evidence" value="ECO:0007669"/>
    <property type="project" value="TreeGrafter"/>
</dbReference>
<keyword evidence="6" id="KW-0206">Cytoskeleton</keyword>
<evidence type="ECO:0000313" key="13">
    <source>
        <dbReference type="Ensembl" id="ENSAMXP00005004046.1"/>
    </source>
</evidence>
<evidence type="ECO:0000256" key="8">
    <source>
        <dbReference type="ARBA" id="ARBA00056797"/>
    </source>
</evidence>
<keyword evidence="3" id="KW-0963">Cytoplasm</keyword>
<feature type="region of interest" description="Disordered" evidence="11">
    <location>
        <begin position="378"/>
        <end position="583"/>
    </location>
</feature>
<dbReference type="PANTHER" id="PTHR10901">
    <property type="entry name" value="TROPOMODULIN"/>
    <property type="match status" value="1"/>
</dbReference>
<feature type="compositionally biased region" description="Acidic residues" evidence="11">
    <location>
        <begin position="134"/>
        <end position="169"/>
    </location>
</feature>
<feature type="domain" description="WH2" evidence="12">
    <location>
        <begin position="574"/>
        <end position="593"/>
    </location>
</feature>
<evidence type="ECO:0000256" key="9">
    <source>
        <dbReference type="ARBA" id="ARBA00070933"/>
    </source>
</evidence>
<dbReference type="AlphaFoldDB" id="A0A8B9GUI5"/>
<evidence type="ECO:0000256" key="7">
    <source>
        <dbReference type="ARBA" id="ARBA00037833"/>
    </source>
</evidence>
<feature type="compositionally biased region" description="Pro residues" evidence="11">
    <location>
        <begin position="468"/>
        <end position="483"/>
    </location>
</feature>
<keyword evidence="5" id="KW-0009">Actin-binding</keyword>
<evidence type="ECO:0000256" key="10">
    <source>
        <dbReference type="ARBA" id="ARBA00082065"/>
    </source>
</evidence>
<dbReference type="GO" id="GO:0005523">
    <property type="term" value="F:tropomyosin binding"/>
    <property type="evidence" value="ECO:0007669"/>
    <property type="project" value="InterPro"/>
</dbReference>
<feature type="compositionally biased region" description="Basic and acidic residues" evidence="11">
    <location>
        <begin position="170"/>
        <end position="180"/>
    </location>
</feature>
<dbReference type="InterPro" id="IPR004934">
    <property type="entry name" value="TMOD"/>
</dbReference>
<dbReference type="InterPro" id="IPR032675">
    <property type="entry name" value="LRR_dom_sf"/>
</dbReference>
<feature type="compositionally biased region" description="Basic and acidic residues" evidence="11">
    <location>
        <begin position="118"/>
        <end position="133"/>
    </location>
</feature>
<evidence type="ECO:0000256" key="1">
    <source>
        <dbReference type="ARBA" id="ARBA00004245"/>
    </source>
</evidence>
<evidence type="ECO:0000256" key="2">
    <source>
        <dbReference type="ARBA" id="ARBA00009345"/>
    </source>
</evidence>
<dbReference type="SUPFAM" id="SSF52047">
    <property type="entry name" value="RNI-like"/>
    <property type="match status" value="1"/>
</dbReference>
<feature type="compositionally biased region" description="Polar residues" evidence="11">
    <location>
        <begin position="396"/>
        <end position="424"/>
    </location>
</feature>
<keyword evidence="4" id="KW-0175">Coiled coil</keyword>
<dbReference type="InterPro" id="IPR003124">
    <property type="entry name" value="WH2_dom"/>
</dbReference>
<dbReference type="GO" id="GO:0003779">
    <property type="term" value="F:actin binding"/>
    <property type="evidence" value="ECO:0007669"/>
    <property type="project" value="UniProtKB-KW"/>
</dbReference>
<evidence type="ECO:0000256" key="6">
    <source>
        <dbReference type="ARBA" id="ARBA00023212"/>
    </source>
</evidence>
<feature type="compositionally biased region" description="Basic and acidic residues" evidence="11">
    <location>
        <begin position="491"/>
        <end position="516"/>
    </location>
</feature>
<dbReference type="Pfam" id="PF03250">
    <property type="entry name" value="Tropomodulin"/>
    <property type="match status" value="1"/>
</dbReference>
<dbReference type="GO" id="GO:0030239">
    <property type="term" value="P:myofibril assembly"/>
    <property type="evidence" value="ECO:0007669"/>
    <property type="project" value="TreeGrafter"/>
</dbReference>
<dbReference type="GO" id="GO:0006936">
    <property type="term" value="P:muscle contraction"/>
    <property type="evidence" value="ECO:0007669"/>
    <property type="project" value="TreeGrafter"/>
</dbReference>
<feature type="region of interest" description="Disordered" evidence="11">
    <location>
        <begin position="41"/>
        <end position="64"/>
    </location>
</feature>
<accession>A0A8B9GUI5</accession>
<evidence type="ECO:0000256" key="4">
    <source>
        <dbReference type="ARBA" id="ARBA00023054"/>
    </source>
</evidence>
<dbReference type="PANTHER" id="PTHR10901:SF12">
    <property type="entry name" value="LEIOMODIN-2"/>
    <property type="match status" value="1"/>
</dbReference>
<protein>
    <recommendedName>
        <fullName evidence="9">Leiomodin-2</fullName>
    </recommendedName>
    <alternativeName>
        <fullName evidence="10">Cardiac leiomodin</fullName>
    </alternativeName>
</protein>
<dbReference type="FunFam" id="3.80.10.10:FF:000132">
    <property type="entry name" value="Leiomodin 2"/>
    <property type="match status" value="1"/>
</dbReference>
<feature type="compositionally biased region" description="Basic and acidic residues" evidence="11">
    <location>
        <begin position="93"/>
        <end position="102"/>
    </location>
</feature>
<feature type="compositionally biased region" description="Basic and acidic residues" evidence="11">
    <location>
        <begin position="541"/>
        <end position="565"/>
    </location>
</feature>
<dbReference type="GO" id="GO:0031430">
    <property type="term" value="C:M band"/>
    <property type="evidence" value="ECO:0007669"/>
    <property type="project" value="UniProtKB-SubCell"/>
</dbReference>
<evidence type="ECO:0000256" key="11">
    <source>
        <dbReference type="SAM" id="MobiDB-lite"/>
    </source>
</evidence>
<proteinExistence type="inferred from homology"/>
<feature type="compositionally biased region" description="Basic residues" evidence="11">
    <location>
        <begin position="524"/>
        <end position="540"/>
    </location>
</feature>
<evidence type="ECO:0000256" key="3">
    <source>
        <dbReference type="ARBA" id="ARBA00022490"/>
    </source>
</evidence>
<evidence type="ECO:0000259" key="12">
    <source>
        <dbReference type="PROSITE" id="PS51082"/>
    </source>
</evidence>
<feature type="region of interest" description="Disordered" evidence="11">
    <location>
        <begin position="79"/>
        <end position="224"/>
    </location>
</feature>
<feature type="compositionally biased region" description="Pro residues" evidence="11">
    <location>
        <begin position="450"/>
        <end position="461"/>
    </location>
</feature>
<name>A0A8B9GUI5_ASTMX</name>
<comment type="function">
    <text evidence="8">Mediates nucleation of actin filaments and thereby promotes actin polymerization. Plays a role in the regulation of actin filament length. Required for normal sarcomere organization in the heart, and for normal heart function.</text>
</comment>
<evidence type="ECO:0000313" key="14">
    <source>
        <dbReference type="Proteomes" id="UP000694621"/>
    </source>
</evidence>
<comment type="subcellular location">
    <subcellularLocation>
        <location evidence="1">Cytoplasm</location>
        <location evidence="1">Cytoskeleton</location>
    </subcellularLocation>
    <subcellularLocation>
        <location evidence="7">Cytoplasm</location>
        <location evidence="7">Myofibril</location>
        <location evidence="7">Sarcomere</location>
        <location evidence="7">M line</location>
    </subcellularLocation>
</comment>
<dbReference type="GO" id="GO:0005865">
    <property type="term" value="C:striated muscle thin filament"/>
    <property type="evidence" value="ECO:0007669"/>
    <property type="project" value="TreeGrafter"/>
</dbReference>
<dbReference type="Ensembl" id="ENSAMXT00005004607.1">
    <property type="protein sequence ID" value="ENSAMXP00005004046.1"/>
    <property type="gene ID" value="ENSAMXG00005002499.1"/>
</dbReference>
<reference evidence="13" key="1">
    <citation type="submission" date="2025-08" db="UniProtKB">
        <authorList>
            <consortium name="Ensembl"/>
        </authorList>
    </citation>
    <scope>IDENTIFICATION</scope>
</reference>
<evidence type="ECO:0000256" key="5">
    <source>
        <dbReference type="ARBA" id="ARBA00023203"/>
    </source>
</evidence>
<comment type="similarity">
    <text evidence="2">Belongs to the tropomodulin family.</text>
</comment>
<dbReference type="Gene3D" id="3.80.10.10">
    <property type="entry name" value="Ribonuclease Inhibitor"/>
    <property type="match status" value="1"/>
</dbReference>
<dbReference type="GO" id="GO:0051694">
    <property type="term" value="P:pointed-end actin filament capping"/>
    <property type="evidence" value="ECO:0007669"/>
    <property type="project" value="InterPro"/>
</dbReference>
<dbReference type="Proteomes" id="UP000694621">
    <property type="component" value="Unplaced"/>
</dbReference>